<dbReference type="Proteomes" id="UP000015106">
    <property type="component" value="Chromosome 1"/>
</dbReference>
<accession>A0A8R7P5Y1</accession>
<reference evidence="1" key="3">
    <citation type="submission" date="2022-06" db="UniProtKB">
        <authorList>
            <consortium name="EnsemblPlants"/>
        </authorList>
    </citation>
    <scope>IDENTIFICATION</scope>
</reference>
<name>A0A8R7P5Y1_TRIUA</name>
<dbReference type="Gramene" id="TuG1812G0100003360.01.T01">
    <property type="protein sequence ID" value="TuG1812G0100003360.01.T01.cds314028"/>
    <property type="gene ID" value="TuG1812G0100003360.01"/>
</dbReference>
<proteinExistence type="predicted"/>
<organism evidence="1 2">
    <name type="scientific">Triticum urartu</name>
    <name type="common">Red wild einkorn</name>
    <name type="synonym">Crithodium urartu</name>
    <dbReference type="NCBI Taxonomy" id="4572"/>
    <lineage>
        <taxon>Eukaryota</taxon>
        <taxon>Viridiplantae</taxon>
        <taxon>Streptophyta</taxon>
        <taxon>Embryophyta</taxon>
        <taxon>Tracheophyta</taxon>
        <taxon>Spermatophyta</taxon>
        <taxon>Magnoliopsida</taxon>
        <taxon>Liliopsida</taxon>
        <taxon>Poales</taxon>
        <taxon>Poaceae</taxon>
        <taxon>BOP clade</taxon>
        <taxon>Pooideae</taxon>
        <taxon>Triticodae</taxon>
        <taxon>Triticeae</taxon>
        <taxon>Triticinae</taxon>
        <taxon>Triticum</taxon>
    </lineage>
</organism>
<dbReference type="AlphaFoldDB" id="A0A8R7P5Y1"/>
<evidence type="ECO:0000313" key="2">
    <source>
        <dbReference type="Proteomes" id="UP000015106"/>
    </source>
</evidence>
<reference evidence="2" key="1">
    <citation type="journal article" date="2013" name="Nature">
        <title>Draft genome of the wheat A-genome progenitor Triticum urartu.</title>
        <authorList>
            <person name="Ling H.Q."/>
            <person name="Zhao S."/>
            <person name="Liu D."/>
            <person name="Wang J."/>
            <person name="Sun H."/>
            <person name="Zhang C."/>
            <person name="Fan H."/>
            <person name="Li D."/>
            <person name="Dong L."/>
            <person name="Tao Y."/>
            <person name="Gao C."/>
            <person name="Wu H."/>
            <person name="Li Y."/>
            <person name="Cui Y."/>
            <person name="Guo X."/>
            <person name="Zheng S."/>
            <person name="Wang B."/>
            <person name="Yu K."/>
            <person name="Liang Q."/>
            <person name="Yang W."/>
            <person name="Lou X."/>
            <person name="Chen J."/>
            <person name="Feng M."/>
            <person name="Jian J."/>
            <person name="Zhang X."/>
            <person name="Luo G."/>
            <person name="Jiang Y."/>
            <person name="Liu J."/>
            <person name="Wang Z."/>
            <person name="Sha Y."/>
            <person name="Zhang B."/>
            <person name="Wu H."/>
            <person name="Tang D."/>
            <person name="Shen Q."/>
            <person name="Xue P."/>
            <person name="Zou S."/>
            <person name="Wang X."/>
            <person name="Liu X."/>
            <person name="Wang F."/>
            <person name="Yang Y."/>
            <person name="An X."/>
            <person name="Dong Z."/>
            <person name="Zhang K."/>
            <person name="Zhang X."/>
            <person name="Luo M.C."/>
            <person name="Dvorak J."/>
            <person name="Tong Y."/>
            <person name="Wang J."/>
            <person name="Yang H."/>
            <person name="Li Z."/>
            <person name="Wang D."/>
            <person name="Zhang A."/>
            <person name="Wang J."/>
        </authorList>
    </citation>
    <scope>NUCLEOTIDE SEQUENCE</scope>
    <source>
        <strain evidence="2">cv. G1812</strain>
    </source>
</reference>
<sequence>MSLLSKITLKPAVVPKAGSVFVLQAGCWKVTLIGDKLSPKEKLKETQCLQCAQSPIS</sequence>
<evidence type="ECO:0000313" key="1">
    <source>
        <dbReference type="EnsemblPlants" id="TuG1812G0100003360.01.T01.cds314028"/>
    </source>
</evidence>
<protein>
    <submittedName>
        <fullName evidence="1">Uncharacterized protein</fullName>
    </submittedName>
</protein>
<reference evidence="1" key="2">
    <citation type="submission" date="2018-03" db="EMBL/GenBank/DDBJ databases">
        <title>The Triticum urartu genome reveals the dynamic nature of wheat genome evolution.</title>
        <authorList>
            <person name="Ling H."/>
            <person name="Ma B."/>
            <person name="Shi X."/>
            <person name="Liu H."/>
            <person name="Dong L."/>
            <person name="Sun H."/>
            <person name="Cao Y."/>
            <person name="Gao Q."/>
            <person name="Zheng S."/>
            <person name="Li Y."/>
            <person name="Yu Y."/>
            <person name="Du H."/>
            <person name="Qi M."/>
            <person name="Li Y."/>
            <person name="Yu H."/>
            <person name="Cui Y."/>
            <person name="Wang N."/>
            <person name="Chen C."/>
            <person name="Wu H."/>
            <person name="Zhao Y."/>
            <person name="Zhang J."/>
            <person name="Li Y."/>
            <person name="Zhou W."/>
            <person name="Zhang B."/>
            <person name="Hu W."/>
            <person name="Eijk M."/>
            <person name="Tang J."/>
            <person name="Witsenboer H."/>
            <person name="Zhao S."/>
            <person name="Li Z."/>
            <person name="Zhang A."/>
            <person name="Wang D."/>
            <person name="Liang C."/>
        </authorList>
    </citation>
    <scope>NUCLEOTIDE SEQUENCE [LARGE SCALE GENOMIC DNA]</scope>
    <source>
        <strain evidence="1">cv. G1812</strain>
    </source>
</reference>
<keyword evidence="2" id="KW-1185">Reference proteome</keyword>
<dbReference type="EnsemblPlants" id="TuG1812G0100003360.01.T01">
    <property type="protein sequence ID" value="TuG1812G0100003360.01.T01.cds314028"/>
    <property type="gene ID" value="TuG1812G0100003360.01"/>
</dbReference>